<dbReference type="STRING" id="39060.SAMN05660706_10214"/>
<name>A0A1I6CTK0_9FIRM</name>
<dbReference type="Proteomes" id="UP000199584">
    <property type="component" value="Unassembled WGS sequence"/>
</dbReference>
<evidence type="ECO:0000313" key="2">
    <source>
        <dbReference type="Proteomes" id="UP000199584"/>
    </source>
</evidence>
<organism evidence="1 2">
    <name type="scientific">Desulfoscipio geothermicus DSM 3669</name>
    <dbReference type="NCBI Taxonomy" id="1121426"/>
    <lineage>
        <taxon>Bacteria</taxon>
        <taxon>Bacillati</taxon>
        <taxon>Bacillota</taxon>
        <taxon>Clostridia</taxon>
        <taxon>Eubacteriales</taxon>
        <taxon>Desulfallaceae</taxon>
        <taxon>Desulfoscipio</taxon>
    </lineage>
</organism>
<evidence type="ECO:0000313" key="1">
    <source>
        <dbReference type="EMBL" id="SFQ96506.1"/>
    </source>
</evidence>
<dbReference type="AlphaFoldDB" id="A0A1I6CTK0"/>
<reference evidence="2" key="1">
    <citation type="submission" date="2016-10" db="EMBL/GenBank/DDBJ databases">
        <authorList>
            <person name="Varghese N."/>
            <person name="Submissions S."/>
        </authorList>
    </citation>
    <scope>NUCLEOTIDE SEQUENCE [LARGE SCALE GENOMIC DNA]</scope>
    <source>
        <strain evidence="2">DSM 3669</strain>
    </source>
</reference>
<proteinExistence type="predicted"/>
<gene>
    <name evidence="1" type="ORF">SAMN05660706_10214</name>
</gene>
<keyword evidence="2" id="KW-1185">Reference proteome</keyword>
<protein>
    <submittedName>
        <fullName evidence="1">Uncharacterized protein</fullName>
    </submittedName>
</protein>
<accession>A0A1I6CTK0</accession>
<dbReference type="EMBL" id="FOYM01000002">
    <property type="protein sequence ID" value="SFQ96506.1"/>
    <property type="molecule type" value="Genomic_DNA"/>
</dbReference>
<sequence>MSLHLKQYVSTVKAEPTQKFDVDLARTFRTTSLIHAKKSMSAHKAPLIR</sequence>